<feature type="domain" description="Dermonecrotic toxin N-terminal" evidence="1">
    <location>
        <begin position="407"/>
        <end position="637"/>
    </location>
</feature>
<evidence type="ECO:0000313" key="2">
    <source>
        <dbReference type="EMBL" id="SDH77889.1"/>
    </source>
</evidence>
<dbReference type="EMBL" id="FNCO01000008">
    <property type="protein sequence ID" value="SDH77889.1"/>
    <property type="molecule type" value="Genomic_DNA"/>
</dbReference>
<reference evidence="3" key="1">
    <citation type="submission" date="2016-10" db="EMBL/GenBank/DDBJ databases">
        <authorList>
            <person name="Varghese N."/>
            <person name="Submissions S."/>
        </authorList>
    </citation>
    <scope>NUCLEOTIDE SEQUENCE [LARGE SCALE GENOMIC DNA]</scope>
    <source>
        <strain evidence="3">ATCC 700689</strain>
    </source>
</reference>
<gene>
    <name evidence="2" type="ORF">SAMN05216605_108116</name>
</gene>
<dbReference type="RefSeq" id="WP_074753621.1">
    <property type="nucleotide sequence ID" value="NZ_FNCO01000008.1"/>
</dbReference>
<dbReference type="OrthoDB" id="6992712at2"/>
<protein>
    <recommendedName>
        <fullName evidence="1">Dermonecrotic toxin N-terminal domain-containing protein</fullName>
    </recommendedName>
</protein>
<keyword evidence="3" id="KW-1185">Reference proteome</keyword>
<dbReference type="Pfam" id="PF20178">
    <property type="entry name" value="ToxA_N"/>
    <property type="match status" value="2"/>
</dbReference>
<organism evidence="2 3">
    <name type="scientific">Pseudomonas abietaniphila</name>
    <dbReference type="NCBI Taxonomy" id="89065"/>
    <lineage>
        <taxon>Bacteria</taxon>
        <taxon>Pseudomonadati</taxon>
        <taxon>Pseudomonadota</taxon>
        <taxon>Gammaproteobacteria</taxon>
        <taxon>Pseudomonadales</taxon>
        <taxon>Pseudomonadaceae</taxon>
        <taxon>Pseudomonas</taxon>
    </lineage>
</organism>
<proteinExistence type="predicted"/>
<dbReference type="InterPro" id="IPR046673">
    <property type="entry name" value="ToxA_N"/>
</dbReference>
<accession>A0A1G8F7A8</accession>
<evidence type="ECO:0000313" key="3">
    <source>
        <dbReference type="Proteomes" id="UP000182894"/>
    </source>
</evidence>
<dbReference type="Proteomes" id="UP000182894">
    <property type="component" value="Unassembled WGS sequence"/>
</dbReference>
<sequence length="1150" mass="127642">MNDSATTLTPSEGRPEYMTQQLANLTEACAQSSELLAQNMTLREVASNLLAGTVRSTGLKVSSADAIFFNRLDSDQHIASIALPDLLVDAMRHGDSVLENVGAAFFTRHDSLDAEHALSPGHNQDLRKAVVHLSGTLSESYQAQLDGFWQKPVPASDGQQPVGTTVEALIRQQCSALDTELVLCGYSAMVSTQEQKWLSGVIEGSSTDGVFGLTWTIADGTRVRVPSAYVVSESIQDDGQPAGVTFLIMPARGIERFESVDRLREGLSSKLAGPLKDALLIRDLVQFGDPGAVDPCAWTFEAMNDSLINTHVHEVRHKQTEDCRFLLAQGHDETDRQVFYTQLERVQTCAHLDEAMGQSFNSWVAKLSEIAEPHWRKYGDAGEKAYLIRLEHAHADRRRKVDELFGHLHSLETFAQAEMTQYMRHHLGRAIDPSQVRINVHDTIELRLDDSLHTVYDYSLLEFAVQGMPIVASRMRFSPSPDQLHADFSAAFVKEMLDQLNLHARYEKALEQRMNDENVLHAMTRHRDSAIALSAHAAKMQGHLQQDRSHDLVHMIRGDLTPAGTVHCVGSLHLTATDSRFRDMIVIAERTQTDEHFVLYAPGGPNGRDFFEFRSWRELSFQVGGWLSDESGRTYLHDQLFGPSKSEAIAFLNETQLTPSLWGADSCRFVGSTGPNFESNLAGLVRQKALSSFPFFNGEARSVADLPSSANASILAMLNARITGLNSVFAKLSPSLMPLRDYVQKETSKLLNAYLQSAGYAGHVDPDTLYLGLGIPYTETPDFGESSDLRSLTDLMMHGSDDIKRYSPHIHLYSSVGLDVTRFPSKLISFMDKQIREADLAAHYMNHLNSEFLERKNPLHHRRKALLGKRIQYEMTRGALVMFHQGHLTLAQYTWLCQTIDGLAVGAPVISSVENTAVSALRIAGQIIEGVYIFRDFNSQDPAYNVLYTPGAPDGLEYRPLSDFAQLLGSEKMRTYYASRVSHAGQKLMGEFLDRFIRGRRHEPDVIKIHNRPEYRIANVDQLYGDMFERMIADVDSQTQSVAEKRMALAYTIIKWTGTIVFLPFPQLSLGWGLLNTTLTFIQAFDAYGSGDRAAAIPLFIAGAMGIALGGDGVRALIMGGNGLGTIVATRAGVWAWKKLDLGAAYRLTA</sequence>
<feature type="domain" description="Dermonecrotic toxin N-terminal" evidence="1">
    <location>
        <begin position="744"/>
        <end position="983"/>
    </location>
</feature>
<evidence type="ECO:0000259" key="1">
    <source>
        <dbReference type="Pfam" id="PF20178"/>
    </source>
</evidence>
<dbReference type="AlphaFoldDB" id="A0A1G8F7A8"/>
<name>A0A1G8F7A8_9PSED</name>